<dbReference type="CDD" id="cd05471">
    <property type="entry name" value="pepsin_like"/>
    <property type="match status" value="1"/>
</dbReference>
<evidence type="ECO:0000313" key="7">
    <source>
        <dbReference type="Proteomes" id="UP000623467"/>
    </source>
</evidence>
<dbReference type="GO" id="GO:0004190">
    <property type="term" value="F:aspartic-type endopeptidase activity"/>
    <property type="evidence" value="ECO:0007669"/>
    <property type="project" value="UniProtKB-KW"/>
</dbReference>
<dbReference type="PROSITE" id="PS00141">
    <property type="entry name" value="ASP_PROTEASE"/>
    <property type="match status" value="2"/>
</dbReference>
<comment type="caution">
    <text evidence="6">The sequence shown here is derived from an EMBL/GenBank/DDBJ whole genome shotgun (WGS) entry which is preliminary data.</text>
</comment>
<feature type="chain" id="PRO_5034394984" evidence="4">
    <location>
        <begin position="22"/>
        <end position="490"/>
    </location>
</feature>
<dbReference type="Pfam" id="PF00026">
    <property type="entry name" value="Asp"/>
    <property type="match status" value="1"/>
</dbReference>
<proteinExistence type="inferred from homology"/>
<evidence type="ECO:0000256" key="1">
    <source>
        <dbReference type="ARBA" id="ARBA00007447"/>
    </source>
</evidence>
<feature type="domain" description="Peptidase A1" evidence="5">
    <location>
        <begin position="51"/>
        <end position="409"/>
    </location>
</feature>
<dbReference type="AlphaFoldDB" id="A0A8H6YVH6"/>
<keyword evidence="7" id="KW-1185">Reference proteome</keyword>
<dbReference type="Gene3D" id="2.40.70.10">
    <property type="entry name" value="Acid Proteases"/>
    <property type="match status" value="2"/>
</dbReference>
<dbReference type="InterPro" id="IPR001461">
    <property type="entry name" value="Aspartic_peptidase_A1"/>
</dbReference>
<dbReference type="Proteomes" id="UP000623467">
    <property type="component" value="Unassembled WGS sequence"/>
</dbReference>
<organism evidence="6 7">
    <name type="scientific">Mycena sanguinolenta</name>
    <dbReference type="NCBI Taxonomy" id="230812"/>
    <lineage>
        <taxon>Eukaryota</taxon>
        <taxon>Fungi</taxon>
        <taxon>Dikarya</taxon>
        <taxon>Basidiomycota</taxon>
        <taxon>Agaricomycotina</taxon>
        <taxon>Agaricomycetes</taxon>
        <taxon>Agaricomycetidae</taxon>
        <taxon>Agaricales</taxon>
        <taxon>Marasmiineae</taxon>
        <taxon>Mycenaceae</taxon>
        <taxon>Mycena</taxon>
    </lineage>
</organism>
<keyword evidence="6" id="KW-0326">Glycosidase</keyword>
<dbReference type="PRINTS" id="PR00792">
    <property type="entry name" value="PEPSIN"/>
</dbReference>
<dbReference type="InterPro" id="IPR034164">
    <property type="entry name" value="Pepsin-like_dom"/>
</dbReference>
<dbReference type="SUPFAM" id="SSF50630">
    <property type="entry name" value="Acid proteases"/>
    <property type="match status" value="1"/>
</dbReference>
<keyword evidence="3" id="KW-0378">Hydrolase</keyword>
<sequence length="490" mass="51584">MPGTVASSLLLLSILVFESSAVQFDFKVAPPRVKTPSNSNNNLNNVFNVRYSTNITISGNVVTVLIDTGSTDLWVMPPQGLANFNDTGLSTTVHYGDGSTFVEGEIGVGAFSLDGGVTVPYQVFKLSHSIPSHPAYLYGTSEADFDSDLQQGLFGLLGLGFDVNGGSEIDITVRNKEGAEATWGQSVLSNIFAQNPDSSDFIGIALSRSGDQEGTADGSLTIGEYDPDYEGVQNSPKLLQTPAGSGVWGIAIDSFKVGGNQITWPSTLAAAPAGKNIVLLDTGTPNLLMPQAQINAIYSTIPGAVLTQDPNIPLGYFSESHNVWVVPCTAQINVVTTFATIRFIPSTSQTYKPSPPPDGTHKFTYCSNAITDIGLIGQGQTDALFGDSFLRNVYTAFDFGTGGPTKGTPFVQMLSTTDATKSAVDFLAVRTAVMKHAPPELNPIDLIRVFNGSLKAADAIPVSNGAPRMTFAPGIAVVLGGCLLSFGTLF</sequence>
<evidence type="ECO:0000259" key="5">
    <source>
        <dbReference type="PROSITE" id="PS51767"/>
    </source>
</evidence>
<keyword evidence="4" id="KW-0732">Signal</keyword>
<protein>
    <submittedName>
        <fullName evidence="6">Six-hairpin glycosidase</fullName>
    </submittedName>
</protein>
<feature type="signal peptide" evidence="4">
    <location>
        <begin position="1"/>
        <end position="21"/>
    </location>
</feature>
<dbReference type="OrthoDB" id="771136at2759"/>
<name>A0A8H6YVH6_9AGAR</name>
<dbReference type="EMBL" id="JACAZH010000006">
    <property type="protein sequence ID" value="KAF7367163.1"/>
    <property type="molecule type" value="Genomic_DNA"/>
</dbReference>
<gene>
    <name evidence="6" type="ORF">MSAN_00976100</name>
</gene>
<evidence type="ECO:0000313" key="6">
    <source>
        <dbReference type="EMBL" id="KAF7367163.1"/>
    </source>
</evidence>
<dbReference type="PROSITE" id="PS51767">
    <property type="entry name" value="PEPTIDASE_A1"/>
    <property type="match status" value="1"/>
</dbReference>
<keyword evidence="2 3" id="KW-0064">Aspartyl protease</keyword>
<keyword evidence="3" id="KW-0645">Protease</keyword>
<dbReference type="GO" id="GO:0016798">
    <property type="term" value="F:hydrolase activity, acting on glycosyl bonds"/>
    <property type="evidence" value="ECO:0007669"/>
    <property type="project" value="UniProtKB-KW"/>
</dbReference>
<dbReference type="GO" id="GO:0006508">
    <property type="term" value="P:proteolysis"/>
    <property type="evidence" value="ECO:0007669"/>
    <property type="project" value="UniProtKB-KW"/>
</dbReference>
<dbReference type="InterPro" id="IPR033121">
    <property type="entry name" value="PEPTIDASE_A1"/>
</dbReference>
<reference evidence="6" key="1">
    <citation type="submission" date="2020-05" db="EMBL/GenBank/DDBJ databases">
        <title>Mycena genomes resolve the evolution of fungal bioluminescence.</title>
        <authorList>
            <person name="Tsai I.J."/>
        </authorList>
    </citation>
    <scope>NUCLEOTIDE SEQUENCE</scope>
    <source>
        <strain evidence="6">160909Yilan</strain>
    </source>
</reference>
<evidence type="ECO:0000256" key="4">
    <source>
        <dbReference type="SAM" id="SignalP"/>
    </source>
</evidence>
<dbReference type="PANTHER" id="PTHR47966">
    <property type="entry name" value="BETA-SITE APP-CLEAVING ENZYME, ISOFORM A-RELATED"/>
    <property type="match status" value="1"/>
</dbReference>
<dbReference type="InterPro" id="IPR001969">
    <property type="entry name" value="Aspartic_peptidase_AS"/>
</dbReference>
<accession>A0A8H6YVH6</accession>
<comment type="similarity">
    <text evidence="1 3">Belongs to the peptidase A1 family.</text>
</comment>
<dbReference type="PANTHER" id="PTHR47966:SF51">
    <property type="entry name" value="BETA-SITE APP-CLEAVING ENZYME, ISOFORM A-RELATED"/>
    <property type="match status" value="1"/>
</dbReference>
<dbReference type="InterPro" id="IPR021109">
    <property type="entry name" value="Peptidase_aspartic_dom_sf"/>
</dbReference>
<evidence type="ECO:0000256" key="2">
    <source>
        <dbReference type="ARBA" id="ARBA00022750"/>
    </source>
</evidence>
<evidence type="ECO:0000256" key="3">
    <source>
        <dbReference type="RuleBase" id="RU000454"/>
    </source>
</evidence>